<evidence type="ECO:0000256" key="1">
    <source>
        <dbReference type="SAM" id="Phobius"/>
    </source>
</evidence>
<sequence length="611" mass="68975">MALIEKIRRAFERYDLVPKLKKSLSSISILLTIVGIVWILVLPIKGQFRNTYISENALMPSQAYSFFRESEWNILRGYRSEVVKLESLPITARNDVLEIWLKSLGYKTSKHQYHELHSNKSSGDTGENFYAIMHAPRGDDTEAMVLAAPWVTSDGEFNTGGISLAVSMANYFSRLSIWSKNIIILIPEDNKYALRSWVEAYHNSLDKTAGSIESAIVMEYPSDGDHLEYIEVEYEGLNGQLPNLDFVNCAVFIGEHEGFKISLQNTPVSKLTSNTYFDRLAILLKGIKNLAISGVRKSNGCESFSGWNIQSITIRAKGVNGSHDITKYGRVVEALFRSVNNLLEKFHQSFFFYLMLQPRNFVSIGTYLPSVGIIAVGFAFMSLNSFFNNSFTYSQMIGGLEKMCITFLVVIISSIIFGISLLVSTNHINYNLLTQFLISSCVLMSLMPIINLQTIKITAKPTFLYLFQSASYLYITMLAASLSVVHFALAFSIAVLCLPLLFVKVQQTTMIKLQPFINSIALLLSCPWFSIVLLYYSLKDFDSMSSITRNLLTSWSELQSWTWFVIIFGWLPAWLCFVITGSILPLPQVEHAERKKLPVITSSSSIKKKEK</sequence>
<protein>
    <recommendedName>
        <fullName evidence="4">GPI transamidase component GAA1</fullName>
    </recommendedName>
</protein>
<keyword evidence="1" id="KW-0812">Transmembrane</keyword>
<name>A0A1E4TWF6_PACTA</name>
<dbReference type="PIRSF" id="PIRSF036762">
    <property type="entry name" value="GAA1"/>
    <property type="match status" value="1"/>
</dbReference>
<feature type="transmembrane region" description="Helical" evidence="1">
    <location>
        <begin position="361"/>
        <end position="383"/>
    </location>
</feature>
<dbReference type="GO" id="GO:0016255">
    <property type="term" value="P:attachment of GPI anchor to protein"/>
    <property type="evidence" value="ECO:0007669"/>
    <property type="project" value="EnsemblFungi"/>
</dbReference>
<dbReference type="GO" id="GO:0042765">
    <property type="term" value="C:GPI-anchor transamidase complex"/>
    <property type="evidence" value="ECO:0007669"/>
    <property type="project" value="EnsemblFungi"/>
</dbReference>
<reference evidence="3" key="1">
    <citation type="submission" date="2016-05" db="EMBL/GenBank/DDBJ databases">
        <title>Comparative genomics of biotechnologically important yeasts.</title>
        <authorList>
            <consortium name="DOE Joint Genome Institute"/>
            <person name="Riley R."/>
            <person name="Haridas S."/>
            <person name="Wolfe K.H."/>
            <person name="Lopes M.R."/>
            <person name="Hittinger C.T."/>
            <person name="Goker M."/>
            <person name="Salamov A."/>
            <person name="Wisecaver J."/>
            <person name="Long T.M."/>
            <person name="Aerts A.L."/>
            <person name="Barry K."/>
            <person name="Choi C."/>
            <person name="Clum A."/>
            <person name="Coughlan A.Y."/>
            <person name="Deshpande S."/>
            <person name="Douglass A.P."/>
            <person name="Hanson S.J."/>
            <person name="Klenk H.-P."/>
            <person name="Labutti K."/>
            <person name="Lapidus A."/>
            <person name="Lindquist E."/>
            <person name="Lipzen A."/>
            <person name="Meier-Kolthoff J.P."/>
            <person name="Ohm R.A."/>
            <person name="Otillar R.P."/>
            <person name="Pangilinan J."/>
            <person name="Peng Y."/>
            <person name="Rokas A."/>
            <person name="Rosa C.A."/>
            <person name="Scheuner C."/>
            <person name="Sibirny A.A."/>
            <person name="Slot J.C."/>
            <person name="Stielow J.B."/>
            <person name="Sun H."/>
            <person name="Kurtzman C.P."/>
            <person name="Blackwell M."/>
            <person name="Grigoriev I.V."/>
            <person name="Jeffries T.W."/>
        </authorList>
    </citation>
    <scope>NUCLEOTIDE SEQUENCE [LARGE SCALE GENOMIC DNA]</scope>
    <source>
        <strain evidence="3">NRRL Y-2460</strain>
    </source>
</reference>
<keyword evidence="1" id="KW-1133">Transmembrane helix</keyword>
<keyword evidence="1" id="KW-0472">Membrane</keyword>
<proteinExistence type="predicted"/>
<accession>A0A1E4TWF6</accession>
<feature type="transmembrane region" description="Helical" evidence="1">
    <location>
        <begin position="472"/>
        <end position="503"/>
    </location>
</feature>
<dbReference type="AlphaFoldDB" id="A0A1E4TWF6"/>
<dbReference type="EMBL" id="KV454013">
    <property type="protein sequence ID" value="ODV96064.1"/>
    <property type="molecule type" value="Genomic_DNA"/>
</dbReference>
<dbReference type="InterPro" id="IPR007246">
    <property type="entry name" value="Gaa1"/>
</dbReference>
<feature type="transmembrane region" description="Helical" evidence="1">
    <location>
        <begin position="403"/>
        <end position="423"/>
    </location>
</feature>
<dbReference type="Pfam" id="PF04114">
    <property type="entry name" value="Gaa1"/>
    <property type="match status" value="1"/>
</dbReference>
<organism evidence="2 3">
    <name type="scientific">Pachysolen tannophilus NRRL Y-2460</name>
    <dbReference type="NCBI Taxonomy" id="669874"/>
    <lineage>
        <taxon>Eukaryota</taxon>
        <taxon>Fungi</taxon>
        <taxon>Dikarya</taxon>
        <taxon>Ascomycota</taxon>
        <taxon>Saccharomycotina</taxon>
        <taxon>Pichiomycetes</taxon>
        <taxon>Pachysolenaceae</taxon>
        <taxon>Pachysolen</taxon>
    </lineage>
</organism>
<gene>
    <name evidence="2" type="ORF">PACTADRAFT_49483</name>
</gene>
<dbReference type="STRING" id="669874.A0A1E4TWF6"/>
<dbReference type="Proteomes" id="UP000094236">
    <property type="component" value="Unassembled WGS sequence"/>
</dbReference>
<feature type="transmembrane region" description="Helical" evidence="1">
    <location>
        <begin position="515"/>
        <end position="536"/>
    </location>
</feature>
<feature type="transmembrane region" description="Helical" evidence="1">
    <location>
        <begin position="561"/>
        <end position="586"/>
    </location>
</feature>
<dbReference type="OrthoDB" id="445301at2759"/>
<dbReference type="PANTHER" id="PTHR13304:SF0">
    <property type="entry name" value="GLYCOSYLPHOSPHATIDYLINOSITOL ANCHOR ATTACHMENT 1 PROTEIN"/>
    <property type="match status" value="1"/>
</dbReference>
<evidence type="ECO:0000313" key="3">
    <source>
        <dbReference type="Proteomes" id="UP000094236"/>
    </source>
</evidence>
<feature type="transmembrane region" description="Helical" evidence="1">
    <location>
        <begin position="430"/>
        <end position="452"/>
    </location>
</feature>
<evidence type="ECO:0008006" key="4">
    <source>
        <dbReference type="Google" id="ProtNLM"/>
    </source>
</evidence>
<feature type="transmembrane region" description="Helical" evidence="1">
    <location>
        <begin position="24"/>
        <end position="44"/>
    </location>
</feature>
<dbReference type="PANTHER" id="PTHR13304">
    <property type="entry name" value="GLYCOSYLPHOSPHATIDYLINOSITOL ANCHOR ATTACHMENT 1 PROTEIN"/>
    <property type="match status" value="1"/>
</dbReference>
<keyword evidence="3" id="KW-1185">Reference proteome</keyword>
<evidence type="ECO:0000313" key="2">
    <source>
        <dbReference type="EMBL" id="ODV96064.1"/>
    </source>
</evidence>